<dbReference type="InterPro" id="IPR012295">
    <property type="entry name" value="TBP_dom_sf"/>
</dbReference>
<comment type="similarity">
    <text evidence="2">Belongs to the TBP family.</text>
</comment>
<dbReference type="Gene3D" id="3.30.310.10">
    <property type="entry name" value="TATA-Binding Protein"/>
    <property type="match status" value="2"/>
</dbReference>
<feature type="region of interest" description="Disordered" evidence="7">
    <location>
        <begin position="1"/>
        <end position="33"/>
    </location>
</feature>
<dbReference type="GO" id="GO:0006352">
    <property type="term" value="P:DNA-templated transcription initiation"/>
    <property type="evidence" value="ECO:0007669"/>
    <property type="project" value="InterPro"/>
</dbReference>
<dbReference type="Pfam" id="PF00352">
    <property type="entry name" value="TBP"/>
    <property type="match status" value="2"/>
</dbReference>
<sequence>MSNQQENDEQTQTNNTTTETTEITETTETTETTEITETLIENNPEIQFVLPIKPPNRPRISNMVATFDVKTRLNLKEISLRLRNAEYNPKRANPLIMRIREPKATALVHGCGKIVVSGQRDTDRARLASRKFAKILKKLDVKVRFTEFKIVNLFAHCSVHFPINLETLANSHRSFSAYEPDLFAGLIYRLLNPSMVFIIFVTGKLLMSGAKTREEIDKGFQKLYPVLLAFRKI</sequence>
<evidence type="ECO:0000256" key="1">
    <source>
        <dbReference type="ARBA" id="ARBA00004123"/>
    </source>
</evidence>
<evidence type="ECO:0000256" key="3">
    <source>
        <dbReference type="ARBA" id="ARBA00023015"/>
    </source>
</evidence>
<dbReference type="FunFam" id="3.30.310.10:FF:000005">
    <property type="entry name" value="TATA box-binding protein-like 1"/>
    <property type="match status" value="1"/>
</dbReference>
<evidence type="ECO:0000256" key="2">
    <source>
        <dbReference type="ARBA" id="ARBA00005560"/>
    </source>
</evidence>
<dbReference type="AlphaFoldDB" id="A0AAV8A182"/>
<accession>A0AAV8A182</accession>
<proteinExistence type="inferred from homology"/>
<evidence type="ECO:0000256" key="4">
    <source>
        <dbReference type="ARBA" id="ARBA00023125"/>
    </source>
</evidence>
<name>A0AAV8A182_9EUKA</name>
<keyword evidence="3" id="KW-0805">Transcription regulation</keyword>
<gene>
    <name evidence="8" type="ORF">M0812_08301</name>
</gene>
<evidence type="ECO:0000256" key="7">
    <source>
        <dbReference type="SAM" id="MobiDB-lite"/>
    </source>
</evidence>
<evidence type="ECO:0000313" key="8">
    <source>
        <dbReference type="EMBL" id="KAJ3446492.1"/>
    </source>
</evidence>
<dbReference type="EMBL" id="JANTQA010000020">
    <property type="protein sequence ID" value="KAJ3446492.1"/>
    <property type="molecule type" value="Genomic_DNA"/>
</dbReference>
<comment type="subcellular location">
    <subcellularLocation>
        <location evidence="1">Nucleus</location>
    </subcellularLocation>
</comment>
<evidence type="ECO:0000313" key="9">
    <source>
        <dbReference type="Proteomes" id="UP001146793"/>
    </source>
</evidence>
<organism evidence="8 9">
    <name type="scientific">Anaeramoeba flamelloides</name>
    <dbReference type="NCBI Taxonomy" id="1746091"/>
    <lineage>
        <taxon>Eukaryota</taxon>
        <taxon>Metamonada</taxon>
        <taxon>Anaeramoebidae</taxon>
        <taxon>Anaeramoeba</taxon>
    </lineage>
</organism>
<dbReference type="PANTHER" id="PTHR10126">
    <property type="entry name" value="TATA-BOX BINDING PROTEIN"/>
    <property type="match status" value="1"/>
</dbReference>
<dbReference type="SUPFAM" id="SSF55945">
    <property type="entry name" value="TATA-box binding protein-like"/>
    <property type="match status" value="2"/>
</dbReference>
<protein>
    <submittedName>
        <fullName evidence="8">Tata box-binding protein-like protein 2-related</fullName>
    </submittedName>
</protein>
<dbReference type="Proteomes" id="UP001146793">
    <property type="component" value="Unassembled WGS sequence"/>
</dbReference>
<reference evidence="8" key="1">
    <citation type="submission" date="2022-08" db="EMBL/GenBank/DDBJ databases">
        <title>Novel sulphate-reducing endosymbionts in the free-living metamonad Anaeramoeba.</title>
        <authorList>
            <person name="Jerlstrom-Hultqvist J."/>
            <person name="Cepicka I."/>
            <person name="Gallot-Lavallee L."/>
            <person name="Salas-Leiva D."/>
            <person name="Curtis B.A."/>
            <person name="Zahonova K."/>
            <person name="Pipaliya S."/>
            <person name="Dacks J."/>
            <person name="Roger A.J."/>
        </authorList>
    </citation>
    <scope>NUCLEOTIDE SEQUENCE</scope>
    <source>
        <strain evidence="8">Busselton2</strain>
    </source>
</reference>
<comment type="caution">
    <text evidence="8">The sequence shown here is derived from an EMBL/GenBank/DDBJ whole genome shotgun (WGS) entry which is preliminary data.</text>
</comment>
<dbReference type="InterPro" id="IPR000814">
    <property type="entry name" value="TBP"/>
</dbReference>
<evidence type="ECO:0000256" key="5">
    <source>
        <dbReference type="ARBA" id="ARBA00023163"/>
    </source>
</evidence>
<keyword evidence="5" id="KW-0804">Transcription</keyword>
<keyword evidence="4" id="KW-0238">DNA-binding</keyword>
<evidence type="ECO:0000256" key="6">
    <source>
        <dbReference type="ARBA" id="ARBA00023242"/>
    </source>
</evidence>
<dbReference type="GO" id="GO:0003677">
    <property type="term" value="F:DNA binding"/>
    <property type="evidence" value="ECO:0007669"/>
    <property type="project" value="UniProtKB-KW"/>
</dbReference>
<dbReference type="PRINTS" id="PR00686">
    <property type="entry name" value="TIFACTORIID"/>
</dbReference>
<keyword evidence="6" id="KW-0539">Nucleus</keyword>
<dbReference type="GO" id="GO:0005634">
    <property type="term" value="C:nucleus"/>
    <property type="evidence" value="ECO:0007669"/>
    <property type="project" value="UniProtKB-SubCell"/>
</dbReference>